<accession>A0AAF3EVU5</accession>
<dbReference type="InterPro" id="IPR003582">
    <property type="entry name" value="ShKT_dom"/>
</dbReference>
<sequence>MASTHLTLIPSNPQSTIMQSSIVLVCAVAVVFVQQISTTCTIMAPNVLKSSLKNGSTGPDLGLGCPSGGVCFNLDGTDQCFECKDTSINCASWNTNGICASSFYTEQYKKSYCPKTCGYCTGVAK</sequence>
<evidence type="ECO:0000313" key="4">
    <source>
        <dbReference type="Proteomes" id="UP000887575"/>
    </source>
</evidence>
<keyword evidence="2" id="KW-0812">Transmembrane</keyword>
<dbReference type="Pfam" id="PF01549">
    <property type="entry name" value="ShK"/>
    <property type="match status" value="1"/>
</dbReference>
<dbReference type="AlphaFoldDB" id="A0AAF3EVU5"/>
<feature type="transmembrane region" description="Helical" evidence="2">
    <location>
        <begin position="20"/>
        <end position="44"/>
    </location>
</feature>
<keyword evidence="2" id="KW-0472">Membrane</keyword>
<feature type="domain" description="ShKT" evidence="3">
    <location>
        <begin position="83"/>
        <end position="120"/>
    </location>
</feature>
<dbReference type="PROSITE" id="PS51670">
    <property type="entry name" value="SHKT"/>
    <property type="match status" value="1"/>
</dbReference>
<proteinExistence type="predicted"/>
<keyword evidence="4" id="KW-1185">Reference proteome</keyword>
<organism evidence="4 5">
    <name type="scientific">Mesorhabditis belari</name>
    <dbReference type="NCBI Taxonomy" id="2138241"/>
    <lineage>
        <taxon>Eukaryota</taxon>
        <taxon>Metazoa</taxon>
        <taxon>Ecdysozoa</taxon>
        <taxon>Nematoda</taxon>
        <taxon>Chromadorea</taxon>
        <taxon>Rhabditida</taxon>
        <taxon>Rhabditina</taxon>
        <taxon>Rhabditomorpha</taxon>
        <taxon>Rhabditoidea</taxon>
        <taxon>Rhabditidae</taxon>
        <taxon>Mesorhabditinae</taxon>
        <taxon>Mesorhabditis</taxon>
    </lineage>
</organism>
<dbReference type="SMART" id="SM00254">
    <property type="entry name" value="ShKT"/>
    <property type="match status" value="1"/>
</dbReference>
<keyword evidence="2" id="KW-1133">Transmembrane helix</keyword>
<evidence type="ECO:0000256" key="2">
    <source>
        <dbReference type="SAM" id="Phobius"/>
    </source>
</evidence>
<evidence type="ECO:0000256" key="1">
    <source>
        <dbReference type="PROSITE-ProRule" id="PRU01005"/>
    </source>
</evidence>
<evidence type="ECO:0000313" key="5">
    <source>
        <dbReference type="WBParaSite" id="MBELARI_LOCUS17690"/>
    </source>
</evidence>
<dbReference type="Proteomes" id="UP000887575">
    <property type="component" value="Unassembled WGS sequence"/>
</dbReference>
<protein>
    <submittedName>
        <fullName evidence="5">ShKT domain-containing protein</fullName>
    </submittedName>
</protein>
<evidence type="ECO:0000259" key="3">
    <source>
        <dbReference type="PROSITE" id="PS51670"/>
    </source>
</evidence>
<dbReference type="WBParaSite" id="MBELARI_LOCUS17690">
    <property type="protein sequence ID" value="MBELARI_LOCUS17690"/>
    <property type="gene ID" value="MBELARI_LOCUS17690"/>
</dbReference>
<dbReference type="Gene3D" id="1.10.10.1940">
    <property type="match status" value="1"/>
</dbReference>
<reference evidence="5" key="1">
    <citation type="submission" date="2024-02" db="UniProtKB">
        <authorList>
            <consortium name="WormBaseParasite"/>
        </authorList>
    </citation>
    <scope>IDENTIFICATION</scope>
</reference>
<name>A0AAF3EVU5_9BILA</name>
<comment type="caution">
    <text evidence="1">Lacks conserved residue(s) required for the propagation of feature annotation.</text>
</comment>